<proteinExistence type="predicted"/>
<protein>
    <submittedName>
        <fullName evidence="1">Uncharacterized protein</fullName>
    </submittedName>
</protein>
<name>A0ACC0B831_CATRO</name>
<gene>
    <name evidence="1" type="ORF">M9H77_18658</name>
</gene>
<evidence type="ECO:0000313" key="2">
    <source>
        <dbReference type="Proteomes" id="UP001060085"/>
    </source>
</evidence>
<dbReference type="Proteomes" id="UP001060085">
    <property type="component" value="Linkage Group LG04"/>
</dbReference>
<organism evidence="1 2">
    <name type="scientific">Catharanthus roseus</name>
    <name type="common">Madagascar periwinkle</name>
    <name type="synonym">Vinca rosea</name>
    <dbReference type="NCBI Taxonomy" id="4058"/>
    <lineage>
        <taxon>Eukaryota</taxon>
        <taxon>Viridiplantae</taxon>
        <taxon>Streptophyta</taxon>
        <taxon>Embryophyta</taxon>
        <taxon>Tracheophyta</taxon>
        <taxon>Spermatophyta</taxon>
        <taxon>Magnoliopsida</taxon>
        <taxon>eudicotyledons</taxon>
        <taxon>Gunneridae</taxon>
        <taxon>Pentapetalae</taxon>
        <taxon>asterids</taxon>
        <taxon>lamiids</taxon>
        <taxon>Gentianales</taxon>
        <taxon>Apocynaceae</taxon>
        <taxon>Rauvolfioideae</taxon>
        <taxon>Vinceae</taxon>
        <taxon>Catharanthinae</taxon>
        <taxon>Catharanthus</taxon>
    </lineage>
</organism>
<keyword evidence="2" id="KW-1185">Reference proteome</keyword>
<reference evidence="2" key="1">
    <citation type="journal article" date="2023" name="Nat. Plants">
        <title>Single-cell RNA sequencing provides a high-resolution roadmap for understanding the multicellular compartmentation of specialized metabolism.</title>
        <authorList>
            <person name="Sun S."/>
            <person name="Shen X."/>
            <person name="Li Y."/>
            <person name="Li Y."/>
            <person name="Wang S."/>
            <person name="Li R."/>
            <person name="Zhang H."/>
            <person name="Shen G."/>
            <person name="Guo B."/>
            <person name="Wei J."/>
            <person name="Xu J."/>
            <person name="St-Pierre B."/>
            <person name="Chen S."/>
            <person name="Sun C."/>
        </authorList>
    </citation>
    <scope>NUCLEOTIDE SEQUENCE [LARGE SCALE GENOMIC DNA]</scope>
</reference>
<comment type="caution">
    <text evidence="1">The sequence shown here is derived from an EMBL/GenBank/DDBJ whole genome shotgun (WGS) entry which is preliminary data.</text>
</comment>
<dbReference type="EMBL" id="CM044704">
    <property type="protein sequence ID" value="KAI5668805.1"/>
    <property type="molecule type" value="Genomic_DNA"/>
</dbReference>
<accession>A0ACC0B831</accession>
<sequence length="558" mass="62872">MACEAENIRAGGKAAPTSAGELKLLADALHSLPADAVKELFSIGVCGGCIFRLFGIYEHISSRPLLRTSTVNALLREVIEPEKDEYDTSRKNEGLCSPQSSHEHDLVPRVCKMCIGILNFVYQDEKGILVKKDCANAFATVIAEAVMREHKQIDSFSLEVSLPSLVMENEQAVWLYMSKKYASQLESAGNSVSHCISTKDALKLSILDPLEKLLGVKSKISSFRIRLTYSSSEESTRRPDTKVINGCKRRKTGDNDATNESYASELAGTDRSTNQKGEHQESLKTFPDKMEVHGIDHLIYQLEKVNRAYYLMFLCYRCPIYIGGRYLKYSRNVSQTRWIIDDERMGEASVEEIIGGNILPLCQGDSYKFHAAGREDIDVRMLGTGRPFLVEIQNARQVPSVELINQIQMKINNLENKFVGVKNLKVLGSNGWDLMREGEAEKEKQYAALVWISRPLNNDDLQSISLLKDMQILQKTPIRVLHRRSPLEREKIIHWMEVERIAGSSQYFLLHLCTQAGTYIKEFVHGDLGRTHPSIGSILGCRAEILQLDVTDVKMDCF</sequence>
<evidence type="ECO:0000313" key="1">
    <source>
        <dbReference type="EMBL" id="KAI5668805.1"/>
    </source>
</evidence>